<reference evidence="1" key="1">
    <citation type="journal article" date="2020" name="Stud. Mycol.">
        <title>101 Dothideomycetes genomes: a test case for predicting lifestyles and emergence of pathogens.</title>
        <authorList>
            <person name="Haridas S."/>
            <person name="Albert R."/>
            <person name="Binder M."/>
            <person name="Bloem J."/>
            <person name="Labutti K."/>
            <person name="Salamov A."/>
            <person name="Andreopoulos B."/>
            <person name="Baker S."/>
            <person name="Barry K."/>
            <person name="Bills G."/>
            <person name="Bluhm B."/>
            <person name="Cannon C."/>
            <person name="Castanera R."/>
            <person name="Culley D."/>
            <person name="Daum C."/>
            <person name="Ezra D."/>
            <person name="Gonzalez J."/>
            <person name="Henrissat B."/>
            <person name="Kuo A."/>
            <person name="Liang C."/>
            <person name="Lipzen A."/>
            <person name="Lutzoni F."/>
            <person name="Magnuson J."/>
            <person name="Mondo S."/>
            <person name="Nolan M."/>
            <person name="Ohm R."/>
            <person name="Pangilinan J."/>
            <person name="Park H.-J."/>
            <person name="Ramirez L."/>
            <person name="Alfaro M."/>
            <person name="Sun H."/>
            <person name="Tritt A."/>
            <person name="Yoshinaga Y."/>
            <person name="Zwiers L.-H."/>
            <person name="Turgeon B."/>
            <person name="Goodwin S."/>
            <person name="Spatafora J."/>
            <person name="Crous P."/>
            <person name="Grigoriev I."/>
        </authorList>
    </citation>
    <scope>NUCLEOTIDE SEQUENCE</scope>
    <source>
        <strain evidence="1">ATCC 200398</strain>
    </source>
</reference>
<keyword evidence="2" id="KW-1185">Reference proteome</keyword>
<proteinExistence type="predicted"/>
<dbReference type="EMBL" id="MU003636">
    <property type="protein sequence ID" value="KAF2462484.1"/>
    <property type="molecule type" value="Genomic_DNA"/>
</dbReference>
<name>A0ACB6Q6K4_9PLEO</name>
<evidence type="ECO:0000313" key="1">
    <source>
        <dbReference type="EMBL" id="KAF2462484.1"/>
    </source>
</evidence>
<evidence type="ECO:0000313" key="2">
    <source>
        <dbReference type="Proteomes" id="UP000799755"/>
    </source>
</evidence>
<feature type="non-terminal residue" evidence="1">
    <location>
        <position position="1"/>
    </location>
</feature>
<dbReference type="Proteomes" id="UP000799755">
    <property type="component" value="Unassembled WGS sequence"/>
</dbReference>
<protein>
    <submittedName>
        <fullName evidence="1">Uncharacterized protein</fullName>
    </submittedName>
</protein>
<accession>A0ACB6Q6K4</accession>
<comment type="caution">
    <text evidence="1">The sequence shown here is derived from an EMBL/GenBank/DDBJ whole genome shotgun (WGS) entry which is preliminary data.</text>
</comment>
<gene>
    <name evidence="1" type="ORF">BDR25DRAFT_249178</name>
</gene>
<sequence>VAEELRCKYYYANVPNRAEQVKQWLSSSGLIVATSALRTGVDYPRVVYIPHVGMLWSMIDFAQESGRGGRAREEVNLVIVVERRSIEQEMLKHSDNLCVQAVGLFLTGRGCRRALMSMYIDGKAVACNNIKSAGCD</sequence>
<organism evidence="1 2">
    <name type="scientific">Lindgomyces ingoldianus</name>
    <dbReference type="NCBI Taxonomy" id="673940"/>
    <lineage>
        <taxon>Eukaryota</taxon>
        <taxon>Fungi</taxon>
        <taxon>Dikarya</taxon>
        <taxon>Ascomycota</taxon>
        <taxon>Pezizomycotina</taxon>
        <taxon>Dothideomycetes</taxon>
        <taxon>Pleosporomycetidae</taxon>
        <taxon>Pleosporales</taxon>
        <taxon>Lindgomycetaceae</taxon>
        <taxon>Lindgomyces</taxon>
    </lineage>
</organism>